<keyword evidence="4" id="KW-0067">ATP-binding</keyword>
<feature type="domain" description="Carbohydrate kinase FGGY N-terminal" evidence="9">
    <location>
        <begin position="6"/>
        <end position="282"/>
    </location>
</feature>
<keyword evidence="1 8" id="KW-0808">Transferase</keyword>
<dbReference type="Gene3D" id="3.30.420.40">
    <property type="match status" value="1"/>
</dbReference>
<dbReference type="SUPFAM" id="SSF53067">
    <property type="entry name" value="Actin-like ATPase domain"/>
    <property type="match status" value="2"/>
</dbReference>
<dbReference type="UniPathway" id="UPA00145">
    <property type="reaction ID" value="UER00566"/>
</dbReference>
<dbReference type="OrthoDB" id="9805576at2"/>
<dbReference type="EMBL" id="SNQI01000002">
    <property type="protein sequence ID" value="TEW75542.1"/>
    <property type="molecule type" value="Genomic_DNA"/>
</dbReference>
<comment type="catalytic activity">
    <reaction evidence="8">
        <text>L-ribulose + ATP = L-ribulose 5-phosphate + ADP + H(+)</text>
        <dbReference type="Rhea" id="RHEA:22072"/>
        <dbReference type="ChEBI" id="CHEBI:15378"/>
        <dbReference type="ChEBI" id="CHEBI:16880"/>
        <dbReference type="ChEBI" id="CHEBI:30616"/>
        <dbReference type="ChEBI" id="CHEBI:58226"/>
        <dbReference type="ChEBI" id="CHEBI:456216"/>
        <dbReference type="EC" id="2.7.1.16"/>
    </reaction>
</comment>
<keyword evidence="2" id="KW-0547">Nucleotide-binding</keyword>
<evidence type="ECO:0000256" key="6">
    <source>
        <dbReference type="ARBA" id="ARBA00023277"/>
    </source>
</evidence>
<comment type="pathway">
    <text evidence="8">Carbohydrate degradation; L-arabinose degradation via L-ribulose; D-xylulose 5-phosphate from L-arabinose (bacterial route): step 2/3.</text>
</comment>
<dbReference type="InterPro" id="IPR018484">
    <property type="entry name" value="FGGY_N"/>
</dbReference>
<evidence type="ECO:0000259" key="10">
    <source>
        <dbReference type="Pfam" id="PF02782"/>
    </source>
</evidence>
<evidence type="ECO:0000256" key="8">
    <source>
        <dbReference type="RuleBase" id="RU003455"/>
    </source>
</evidence>
<gene>
    <name evidence="11" type="ORF">E2488_08525</name>
</gene>
<dbReference type="EC" id="2.7.1.16" evidence="7 8"/>
<dbReference type="GO" id="GO:0019569">
    <property type="term" value="P:L-arabinose catabolic process to D-xylulose 5-phosphate"/>
    <property type="evidence" value="ECO:0007669"/>
    <property type="project" value="UniProtKB-UniPathway"/>
</dbReference>
<evidence type="ECO:0000256" key="2">
    <source>
        <dbReference type="ARBA" id="ARBA00022741"/>
    </source>
</evidence>
<evidence type="ECO:0000256" key="7">
    <source>
        <dbReference type="NCBIfam" id="TIGR01234"/>
    </source>
</evidence>
<dbReference type="NCBIfam" id="TIGR01234">
    <property type="entry name" value="L-ribulokinase"/>
    <property type="match status" value="1"/>
</dbReference>
<dbReference type="InterPro" id="IPR005929">
    <property type="entry name" value="Ribulokinase"/>
</dbReference>
<keyword evidence="6 8" id="KW-0119">Carbohydrate metabolism</keyword>
<organism evidence="11 12">
    <name type="scientific">Gramella jeungdoensis</name>
    <dbReference type="NCBI Taxonomy" id="708091"/>
    <lineage>
        <taxon>Bacteria</taxon>
        <taxon>Pseudomonadati</taxon>
        <taxon>Bacteroidota</taxon>
        <taxon>Flavobacteriia</taxon>
        <taxon>Flavobacteriales</taxon>
        <taxon>Flavobacteriaceae</taxon>
        <taxon>Christiangramia</taxon>
    </lineage>
</organism>
<dbReference type="Gene3D" id="1.20.58.2240">
    <property type="match status" value="1"/>
</dbReference>
<dbReference type="PANTHER" id="PTHR43435">
    <property type="entry name" value="RIBULOKINASE"/>
    <property type="match status" value="1"/>
</dbReference>
<keyword evidence="3 8" id="KW-0418">Kinase</keyword>
<dbReference type="AlphaFoldDB" id="A0A4Y8AVY3"/>
<dbReference type="Pfam" id="PF00370">
    <property type="entry name" value="FGGY_N"/>
    <property type="match status" value="1"/>
</dbReference>
<keyword evidence="12" id="KW-1185">Reference proteome</keyword>
<feature type="domain" description="Carbohydrate kinase FGGY C-terminal" evidence="10">
    <location>
        <begin position="293"/>
        <end position="495"/>
    </location>
</feature>
<evidence type="ECO:0000313" key="12">
    <source>
        <dbReference type="Proteomes" id="UP000298517"/>
    </source>
</evidence>
<dbReference type="NCBIfam" id="NF003154">
    <property type="entry name" value="PRK04123.1"/>
    <property type="match status" value="1"/>
</dbReference>
<evidence type="ECO:0000256" key="4">
    <source>
        <dbReference type="ARBA" id="ARBA00022840"/>
    </source>
</evidence>
<keyword evidence="5 8" id="KW-0054">Arabinose catabolism</keyword>
<evidence type="ECO:0000256" key="3">
    <source>
        <dbReference type="ARBA" id="ARBA00022777"/>
    </source>
</evidence>
<sequence length="543" mass="59769">MMKNKYVIGVDYGSDSVRAVVVNALSGEEIATSIKKYSRWIEGLYCNPSENQYRQHPLDYIEGLEWTVKDALRQCDLSVIENVVGLGFDTTGSTPALVDEGGVPLALKSEFSDNPNAMFVLWKDHTAIKEAEEINVLARKWEINYTKYEGGIYSSEWVWAKMLHVLREDKSLCEQAFSWVEHCDWMPALVTGNTNPKEIKRSRCAAGHKAMWHSDWEGLPSEEFLTTLDPLLKNFRGQLFTETYTSDTSVGSLSQEWADRLGLTTNVKVGAGIFDAHSGAVGGEAKPGALLRIIGTSTCDIMVVPNEEVNDKLIPGICGQVDGSVVPGFIGLEAGQSAFGDIYAWYKSLLAWPLSLIESDEQRKEIEDQIIVQLSLEASKIPVTPNDLIATDWLNGRRTPDADQSLKGSITGLTLGTTAPMIFKALVEATAYGSRAIVDRLIENNVQINEVIALGGVAKKSDFVMQTLSNVLNLPIKIARSYETCALGSAMYAAVVGGVYSSLQEAQIAMGCGMENEYKPEPDKVVVYQENYKKYLKLGKCKV</sequence>
<dbReference type="GO" id="GO:0019150">
    <property type="term" value="F:D-ribulokinase activity"/>
    <property type="evidence" value="ECO:0007669"/>
    <property type="project" value="TreeGrafter"/>
</dbReference>
<dbReference type="Proteomes" id="UP000298517">
    <property type="component" value="Unassembled WGS sequence"/>
</dbReference>
<dbReference type="GO" id="GO:0005737">
    <property type="term" value="C:cytoplasm"/>
    <property type="evidence" value="ECO:0007669"/>
    <property type="project" value="TreeGrafter"/>
</dbReference>
<proteinExistence type="inferred from homology"/>
<dbReference type="InterPro" id="IPR043129">
    <property type="entry name" value="ATPase_NBD"/>
</dbReference>
<dbReference type="PANTHER" id="PTHR43435:SF4">
    <property type="entry name" value="FGGY CARBOHYDRATE KINASE DOMAIN-CONTAINING PROTEIN"/>
    <property type="match status" value="1"/>
</dbReference>
<evidence type="ECO:0000256" key="5">
    <source>
        <dbReference type="ARBA" id="ARBA00022935"/>
    </source>
</evidence>
<evidence type="ECO:0000256" key="1">
    <source>
        <dbReference type="ARBA" id="ARBA00022679"/>
    </source>
</evidence>
<comment type="similarity">
    <text evidence="8">Belongs to the ribulokinase family.</text>
</comment>
<reference evidence="11 12" key="1">
    <citation type="journal article" date="2011" name="J. Microbiol.">
        <title>Gramella jeungdoensis sp. nov., isolated from a solar saltern in Korea.</title>
        <authorList>
            <person name="Joung Y."/>
            <person name="Kim H."/>
            <person name="Jang T."/>
            <person name="Ahn T.S."/>
            <person name="Joh K."/>
        </authorList>
    </citation>
    <scope>NUCLEOTIDE SEQUENCE [LARGE SCALE GENOMIC DNA]</scope>
    <source>
        <strain evidence="11 12">KCTC 23123</strain>
    </source>
</reference>
<dbReference type="CDD" id="cd07781">
    <property type="entry name" value="ASKHA_NBD_FGGY_L-RBK"/>
    <property type="match status" value="1"/>
</dbReference>
<comment type="caution">
    <text evidence="11">The sequence shown here is derived from an EMBL/GenBank/DDBJ whole genome shotgun (WGS) entry which is preliminary data.</text>
</comment>
<dbReference type="Pfam" id="PF02782">
    <property type="entry name" value="FGGY_C"/>
    <property type="match status" value="1"/>
</dbReference>
<dbReference type="InterPro" id="IPR000577">
    <property type="entry name" value="Carb_kinase_FGGY"/>
</dbReference>
<dbReference type="GO" id="GO:0005524">
    <property type="term" value="F:ATP binding"/>
    <property type="evidence" value="ECO:0007669"/>
    <property type="project" value="UniProtKB-UniRule"/>
</dbReference>
<dbReference type="PIRSF" id="PIRSF000538">
    <property type="entry name" value="GlpK"/>
    <property type="match status" value="1"/>
</dbReference>
<accession>A0A4Y8AVY3</accession>
<name>A0A4Y8AVY3_9FLAO</name>
<evidence type="ECO:0000313" key="11">
    <source>
        <dbReference type="EMBL" id="TEW75542.1"/>
    </source>
</evidence>
<protein>
    <recommendedName>
        <fullName evidence="7 8">Ribulokinase</fullName>
        <ecNumber evidence="7 8">2.7.1.16</ecNumber>
    </recommendedName>
</protein>
<dbReference type="InterPro" id="IPR018485">
    <property type="entry name" value="FGGY_C"/>
</dbReference>
<dbReference type="GO" id="GO:0008741">
    <property type="term" value="F:ribulokinase activity"/>
    <property type="evidence" value="ECO:0007669"/>
    <property type="project" value="UniProtKB-UniRule"/>
</dbReference>
<evidence type="ECO:0000259" key="9">
    <source>
        <dbReference type="Pfam" id="PF00370"/>
    </source>
</evidence>